<evidence type="ECO:0000256" key="2">
    <source>
        <dbReference type="ARBA" id="ARBA00022448"/>
    </source>
</evidence>
<dbReference type="InterPro" id="IPR027417">
    <property type="entry name" value="P-loop_NTPase"/>
</dbReference>
<organism evidence="6 7">
    <name type="scientific">Holdemania filiformis</name>
    <dbReference type="NCBI Taxonomy" id="61171"/>
    <lineage>
        <taxon>Bacteria</taxon>
        <taxon>Bacillati</taxon>
        <taxon>Bacillota</taxon>
        <taxon>Erysipelotrichia</taxon>
        <taxon>Erysipelotrichales</taxon>
        <taxon>Erysipelotrichaceae</taxon>
        <taxon>Holdemania</taxon>
    </lineage>
</organism>
<evidence type="ECO:0000256" key="3">
    <source>
        <dbReference type="ARBA" id="ARBA00022741"/>
    </source>
</evidence>
<dbReference type="EMBL" id="QRUP01000008">
    <property type="protein sequence ID" value="RGR74745.1"/>
    <property type="molecule type" value="Genomic_DNA"/>
</dbReference>
<reference evidence="6 7" key="1">
    <citation type="submission" date="2018-08" db="EMBL/GenBank/DDBJ databases">
        <title>A genome reference for cultivated species of the human gut microbiota.</title>
        <authorList>
            <person name="Zou Y."/>
            <person name="Xue W."/>
            <person name="Luo G."/>
        </authorList>
    </citation>
    <scope>NUCLEOTIDE SEQUENCE [LARGE SCALE GENOMIC DNA]</scope>
    <source>
        <strain evidence="6 7">AF24-29</strain>
    </source>
</reference>
<sequence length="290" mass="33531">MILEIKELTKRYHEKSALDHINLTLKEGVYGLLGPNGAGKSTLMNILVGNIEKTSGEILWNGKPLKECRAQFNHGLGYMPQNQPLYEDFTGYDFMGYFAALKEIPRDQITNEIERGLKQVFLWPERNQRIKEYSGGMKQRLLLAATLLKDPEVIILDEPTAGLDPMQRVQVRKILAQLSKAKIIIYATHVISDVELIANEFIFLKQGKIIQRGTMNELTELFPNHVYEITCDEETCEKLKRECCVTRIQKKNEGYTVRVITKEIWKDYKSISPSLEDLYLNDFEDEQLWI</sequence>
<accession>A0A412G2Q8</accession>
<keyword evidence="2" id="KW-0813">Transport</keyword>
<evidence type="ECO:0000256" key="1">
    <source>
        <dbReference type="ARBA" id="ARBA00005417"/>
    </source>
</evidence>
<evidence type="ECO:0000259" key="5">
    <source>
        <dbReference type="PROSITE" id="PS50893"/>
    </source>
</evidence>
<dbReference type="InterPro" id="IPR003439">
    <property type="entry name" value="ABC_transporter-like_ATP-bd"/>
</dbReference>
<dbReference type="Pfam" id="PF00005">
    <property type="entry name" value="ABC_tran"/>
    <property type="match status" value="1"/>
</dbReference>
<protein>
    <submittedName>
        <fullName evidence="6">ATP-binding cassette domain-containing protein</fullName>
    </submittedName>
</protein>
<dbReference type="SUPFAM" id="SSF52540">
    <property type="entry name" value="P-loop containing nucleoside triphosphate hydrolases"/>
    <property type="match status" value="1"/>
</dbReference>
<dbReference type="GO" id="GO:0016887">
    <property type="term" value="F:ATP hydrolysis activity"/>
    <property type="evidence" value="ECO:0007669"/>
    <property type="project" value="InterPro"/>
</dbReference>
<proteinExistence type="inferred from homology"/>
<gene>
    <name evidence="6" type="ORF">DWY25_08165</name>
</gene>
<dbReference type="GO" id="GO:0005524">
    <property type="term" value="F:ATP binding"/>
    <property type="evidence" value="ECO:0007669"/>
    <property type="project" value="UniProtKB-KW"/>
</dbReference>
<comment type="caution">
    <text evidence="6">The sequence shown here is derived from an EMBL/GenBank/DDBJ whole genome shotgun (WGS) entry which is preliminary data.</text>
</comment>
<name>A0A412G2Q8_9FIRM</name>
<dbReference type="InterPro" id="IPR050763">
    <property type="entry name" value="ABC_transporter_ATP-binding"/>
</dbReference>
<dbReference type="AlphaFoldDB" id="A0A412G2Q8"/>
<dbReference type="PROSITE" id="PS00211">
    <property type="entry name" value="ABC_TRANSPORTER_1"/>
    <property type="match status" value="1"/>
</dbReference>
<evidence type="ECO:0000256" key="4">
    <source>
        <dbReference type="ARBA" id="ARBA00022840"/>
    </source>
</evidence>
<dbReference type="InterPro" id="IPR003593">
    <property type="entry name" value="AAA+_ATPase"/>
</dbReference>
<keyword evidence="3" id="KW-0547">Nucleotide-binding</keyword>
<dbReference type="InterPro" id="IPR017871">
    <property type="entry name" value="ABC_transporter-like_CS"/>
</dbReference>
<dbReference type="Gene3D" id="3.40.50.300">
    <property type="entry name" value="P-loop containing nucleotide triphosphate hydrolases"/>
    <property type="match status" value="1"/>
</dbReference>
<keyword evidence="4 6" id="KW-0067">ATP-binding</keyword>
<comment type="similarity">
    <text evidence="1">Belongs to the ABC transporter superfamily.</text>
</comment>
<dbReference type="RefSeq" id="WP_117894825.1">
    <property type="nucleotide sequence ID" value="NZ_CABJCV010000008.1"/>
</dbReference>
<feature type="domain" description="ABC transporter" evidence="5">
    <location>
        <begin position="3"/>
        <end position="231"/>
    </location>
</feature>
<dbReference type="PROSITE" id="PS50893">
    <property type="entry name" value="ABC_TRANSPORTER_2"/>
    <property type="match status" value="1"/>
</dbReference>
<evidence type="ECO:0000313" key="7">
    <source>
        <dbReference type="Proteomes" id="UP000284178"/>
    </source>
</evidence>
<dbReference type="GeneID" id="83015377"/>
<evidence type="ECO:0000313" key="6">
    <source>
        <dbReference type="EMBL" id="RGR74745.1"/>
    </source>
</evidence>
<dbReference type="PANTHER" id="PTHR42711:SF5">
    <property type="entry name" value="ABC TRANSPORTER ATP-BINDING PROTEIN NATA"/>
    <property type="match status" value="1"/>
</dbReference>
<dbReference type="Proteomes" id="UP000284178">
    <property type="component" value="Unassembled WGS sequence"/>
</dbReference>
<keyword evidence="7" id="KW-1185">Reference proteome</keyword>
<dbReference type="PANTHER" id="PTHR42711">
    <property type="entry name" value="ABC TRANSPORTER ATP-BINDING PROTEIN"/>
    <property type="match status" value="1"/>
</dbReference>
<dbReference type="SMART" id="SM00382">
    <property type="entry name" value="AAA"/>
    <property type="match status" value="1"/>
</dbReference>